<comment type="similarity">
    <text evidence="2">Belongs to the lipid-translocating exporter (LTE) (TC 9.A.26.1) family.</text>
</comment>
<dbReference type="OrthoDB" id="3358017at2759"/>
<feature type="transmembrane region" description="Helical" evidence="6">
    <location>
        <begin position="96"/>
        <end position="117"/>
    </location>
</feature>
<evidence type="ECO:0000313" key="8">
    <source>
        <dbReference type="Proteomes" id="UP000006310"/>
    </source>
</evidence>
<dbReference type="RefSeq" id="XP_022465370.1">
    <property type="nucleotide sequence ID" value="XM_022608923.1"/>
</dbReference>
<evidence type="ECO:0000256" key="2">
    <source>
        <dbReference type="ARBA" id="ARBA00009969"/>
    </source>
</evidence>
<reference evidence="8" key="2">
    <citation type="submission" date="2012-08" db="EMBL/GenBank/DDBJ databases">
        <title>Genome sequence of Kazachstania naganishii.</title>
        <authorList>
            <person name="Gordon J.L."/>
            <person name="Armisen D."/>
            <person name="Proux-Wera E."/>
            <person name="OhEigeartaigh S.S."/>
            <person name="Byrne K.P."/>
            <person name="Wolfe K.H."/>
        </authorList>
    </citation>
    <scope>NUCLEOTIDE SEQUENCE [LARGE SCALE GENOMIC DNA]</scope>
    <source>
        <strain evidence="8">ATCC MYA-139 / BCRC 22969 / CBS 8797 / CCRC 22969 / KCTC 17520 / NBRC 10181 / NCYC 3082</strain>
    </source>
</reference>
<organism evidence="7 8">
    <name type="scientific">Huiozyma naganishii (strain ATCC MYA-139 / BCRC 22969 / CBS 8797 / KCTC 17520 / NBRC 10181 / NCYC 3082 / Yp74L-3)</name>
    <name type="common">Yeast</name>
    <name type="synonym">Kazachstania naganishii</name>
    <dbReference type="NCBI Taxonomy" id="1071383"/>
    <lineage>
        <taxon>Eukaryota</taxon>
        <taxon>Fungi</taxon>
        <taxon>Dikarya</taxon>
        <taxon>Ascomycota</taxon>
        <taxon>Saccharomycotina</taxon>
        <taxon>Saccharomycetes</taxon>
        <taxon>Saccharomycetales</taxon>
        <taxon>Saccharomycetaceae</taxon>
        <taxon>Huiozyma</taxon>
    </lineage>
</organism>
<keyword evidence="5 6" id="KW-0472">Membrane</keyword>
<comment type="subcellular location">
    <subcellularLocation>
        <location evidence="1">Membrane</location>
        <topology evidence="1">Multi-pass membrane protein</topology>
    </subcellularLocation>
</comment>
<dbReference type="KEGG" id="kng:KNAG_0G00680"/>
<feature type="transmembrane region" description="Helical" evidence="6">
    <location>
        <begin position="20"/>
        <end position="42"/>
    </location>
</feature>
<gene>
    <name evidence="7" type="primary">KNAG0G00680</name>
    <name evidence="7" type="ordered locus">KNAG_0G00680</name>
</gene>
<dbReference type="PANTHER" id="PTHR31465">
    <property type="entry name" value="PROTEIN RTA1-RELATED"/>
    <property type="match status" value="1"/>
</dbReference>
<evidence type="ECO:0000313" key="7">
    <source>
        <dbReference type="EMBL" id="CCK71124.1"/>
    </source>
</evidence>
<evidence type="ECO:0000256" key="1">
    <source>
        <dbReference type="ARBA" id="ARBA00004141"/>
    </source>
</evidence>
<feature type="transmembrane region" description="Helical" evidence="6">
    <location>
        <begin position="138"/>
        <end position="162"/>
    </location>
</feature>
<keyword evidence="3 6" id="KW-0812">Transmembrane</keyword>
<dbReference type="Pfam" id="PF04479">
    <property type="entry name" value="RTA1"/>
    <property type="match status" value="1"/>
</dbReference>
<feature type="transmembrane region" description="Helical" evidence="6">
    <location>
        <begin position="174"/>
        <end position="194"/>
    </location>
</feature>
<dbReference type="HOGENOM" id="CLU_033465_3_1_1"/>
<feature type="transmembrane region" description="Helical" evidence="6">
    <location>
        <begin position="63"/>
        <end position="84"/>
    </location>
</feature>
<keyword evidence="8" id="KW-1185">Reference proteome</keyword>
<dbReference type="STRING" id="1071383.J7S7R4"/>
<dbReference type="AlphaFoldDB" id="J7S7R4"/>
<accession>J7S7R4</accession>
<dbReference type="PANTHER" id="PTHR31465:SF1">
    <property type="entry name" value="PROTEIN RTA1-RELATED"/>
    <property type="match status" value="1"/>
</dbReference>
<dbReference type="Proteomes" id="UP000006310">
    <property type="component" value="Chromosome 7"/>
</dbReference>
<sequence length="231" mass="26054">MGGYLGRSVSASKDGDLGSFIAQGVMLLISPTMFGVTIYMLYGRLAHLLFAERFLFFPARWRTLIFLMSDATSRILQGVGAGLMSQASSLNVGSDLVIVGLFVQIAFFGLLMINQCFLLSKLRKGDNRFPVRNRRWEVLLLVLFTCSFLIQLRFIVRVAGFLQGVSGVIESHEWFLYVFDSTPMFLLAACFLLVRNQYSIFKVQEDSIATQLEFHSDNPQSEQFDDEKIAV</sequence>
<evidence type="ECO:0000256" key="6">
    <source>
        <dbReference type="SAM" id="Phobius"/>
    </source>
</evidence>
<dbReference type="OMA" id="QSEMFLY"/>
<evidence type="ECO:0000256" key="3">
    <source>
        <dbReference type="ARBA" id="ARBA00022692"/>
    </source>
</evidence>
<evidence type="ECO:0000256" key="5">
    <source>
        <dbReference type="ARBA" id="ARBA00023136"/>
    </source>
</evidence>
<keyword evidence="4 6" id="KW-1133">Transmembrane helix</keyword>
<dbReference type="GO" id="GO:0016020">
    <property type="term" value="C:membrane"/>
    <property type="evidence" value="ECO:0007669"/>
    <property type="project" value="UniProtKB-SubCell"/>
</dbReference>
<name>J7S7R4_HUIN7</name>
<dbReference type="InterPro" id="IPR007568">
    <property type="entry name" value="RTA1"/>
</dbReference>
<dbReference type="EMBL" id="HE978320">
    <property type="protein sequence ID" value="CCK71124.1"/>
    <property type="molecule type" value="Genomic_DNA"/>
</dbReference>
<reference evidence="7 8" key="1">
    <citation type="journal article" date="2011" name="Proc. Natl. Acad. Sci. U.S.A.">
        <title>Evolutionary erosion of yeast sex chromosomes by mating-type switching accidents.</title>
        <authorList>
            <person name="Gordon J.L."/>
            <person name="Armisen D."/>
            <person name="Proux-Wera E."/>
            <person name="Oheigeartaigh S.S."/>
            <person name="Byrne K.P."/>
            <person name="Wolfe K.H."/>
        </authorList>
    </citation>
    <scope>NUCLEOTIDE SEQUENCE [LARGE SCALE GENOMIC DNA]</scope>
    <source>
        <strain evidence="8">ATCC MYA-139 / BCRC 22969 / CBS 8797 / CCRC 22969 / KCTC 17520 / NBRC 10181 / NCYC 3082</strain>
    </source>
</reference>
<evidence type="ECO:0000256" key="4">
    <source>
        <dbReference type="ARBA" id="ARBA00022989"/>
    </source>
</evidence>
<dbReference type="GeneID" id="34526848"/>
<dbReference type="eggNOG" id="ENOG502QURG">
    <property type="taxonomic scope" value="Eukaryota"/>
</dbReference>
<proteinExistence type="inferred from homology"/>
<protein>
    <submittedName>
        <fullName evidence="7">Uncharacterized protein</fullName>
    </submittedName>
</protein>